<feature type="repeat" description="WD" evidence="3">
    <location>
        <begin position="195"/>
        <end position="236"/>
    </location>
</feature>
<evidence type="ECO:0000313" key="6">
    <source>
        <dbReference type="Proteomes" id="UP001207408"/>
    </source>
</evidence>
<protein>
    <submittedName>
        <fullName evidence="5">WD40 repeat domain-containing protein</fullName>
    </submittedName>
</protein>
<accession>A0AAE3MG93</accession>
<organism evidence="5 6">
    <name type="scientific">Plebeiibacterium marinum</name>
    <dbReference type="NCBI Taxonomy" id="2992111"/>
    <lineage>
        <taxon>Bacteria</taxon>
        <taxon>Pseudomonadati</taxon>
        <taxon>Bacteroidota</taxon>
        <taxon>Bacteroidia</taxon>
        <taxon>Marinilabiliales</taxon>
        <taxon>Marinilabiliaceae</taxon>
        <taxon>Plebeiibacterium</taxon>
    </lineage>
</organism>
<evidence type="ECO:0000256" key="1">
    <source>
        <dbReference type="ARBA" id="ARBA00022574"/>
    </source>
</evidence>
<feature type="repeat" description="WD" evidence="3">
    <location>
        <begin position="154"/>
        <end position="194"/>
    </location>
</feature>
<feature type="chain" id="PRO_5042246096" evidence="4">
    <location>
        <begin position="19"/>
        <end position="379"/>
    </location>
</feature>
<dbReference type="InterPro" id="IPR036322">
    <property type="entry name" value="WD40_repeat_dom_sf"/>
</dbReference>
<dbReference type="InterPro" id="IPR019775">
    <property type="entry name" value="WD40_repeat_CS"/>
</dbReference>
<dbReference type="PROSITE" id="PS50082">
    <property type="entry name" value="WD_REPEATS_2"/>
    <property type="match status" value="3"/>
</dbReference>
<dbReference type="PROSITE" id="PS50294">
    <property type="entry name" value="WD_REPEATS_REGION"/>
    <property type="match status" value="1"/>
</dbReference>
<dbReference type="Gene3D" id="2.130.10.10">
    <property type="entry name" value="YVTN repeat-like/Quinoprotein amine dehydrogenase"/>
    <property type="match status" value="2"/>
</dbReference>
<dbReference type="CDD" id="cd00200">
    <property type="entry name" value="WD40"/>
    <property type="match status" value="1"/>
</dbReference>
<proteinExistence type="predicted"/>
<sequence length="379" mass="43389">MRKYTVVCLLFICSALFAQKHEYLKNEITRVAFQPNCIDVNKDNTKLLIGGENKMVAVFDLEKMKMEQEFEAHYQAVMDVRFSDVYDGFYSLGDKSFKLWLWGAGEPEKLYKGSHTFITDMGMTAKEDFFVGGSYEKRFRCWNNTQPEEPVVIDTDQKKSVVSVAVSNNHLIAAGSLDSTIELWDGNSATRTGKILAHSGPVCCLQFIDEGKKLLSASHDGYAKLWDIETTEALKVYGGHTQPISNIDIRNDEKFLLTAAYDNTIGLYNIASGDCIYRYRFHKTHVLDVKWNASGTGFYSCDKDGNIVEWEVPKKVFVDFYFAKELQKEMTDSKLFLPKQKGESKDDYKIREQKAEEFKQGLIDKYYQLTVSNINDNEQ</sequence>
<feature type="signal peptide" evidence="4">
    <location>
        <begin position="1"/>
        <end position="18"/>
    </location>
</feature>
<dbReference type="InterPro" id="IPR053299">
    <property type="entry name" value="ASTRA_WD_repeat"/>
</dbReference>
<evidence type="ECO:0000313" key="5">
    <source>
        <dbReference type="EMBL" id="MCW3807199.1"/>
    </source>
</evidence>
<dbReference type="InterPro" id="IPR001680">
    <property type="entry name" value="WD40_rpt"/>
</dbReference>
<dbReference type="Proteomes" id="UP001207408">
    <property type="component" value="Unassembled WGS sequence"/>
</dbReference>
<dbReference type="InterPro" id="IPR015943">
    <property type="entry name" value="WD40/YVTN_repeat-like_dom_sf"/>
</dbReference>
<evidence type="ECO:0000256" key="2">
    <source>
        <dbReference type="ARBA" id="ARBA00022737"/>
    </source>
</evidence>
<dbReference type="SMART" id="SM00320">
    <property type="entry name" value="WD40"/>
    <property type="match status" value="7"/>
</dbReference>
<dbReference type="PROSITE" id="PS00678">
    <property type="entry name" value="WD_REPEATS_1"/>
    <property type="match status" value="1"/>
</dbReference>
<comment type="caution">
    <text evidence="5">The sequence shown here is derived from an EMBL/GenBank/DDBJ whole genome shotgun (WGS) entry which is preliminary data.</text>
</comment>
<evidence type="ECO:0000256" key="3">
    <source>
        <dbReference type="PROSITE-ProRule" id="PRU00221"/>
    </source>
</evidence>
<dbReference type="AlphaFoldDB" id="A0AAE3MG93"/>
<evidence type="ECO:0000256" key="4">
    <source>
        <dbReference type="SAM" id="SignalP"/>
    </source>
</evidence>
<dbReference type="RefSeq" id="WP_301201367.1">
    <property type="nucleotide sequence ID" value="NZ_JAPDPI010000040.1"/>
</dbReference>
<keyword evidence="1 3" id="KW-0853">WD repeat</keyword>
<name>A0AAE3MG93_9BACT</name>
<dbReference type="SUPFAM" id="SSF50978">
    <property type="entry name" value="WD40 repeat-like"/>
    <property type="match status" value="1"/>
</dbReference>
<keyword evidence="2" id="KW-0677">Repeat</keyword>
<dbReference type="EMBL" id="JAPDPI010000040">
    <property type="protein sequence ID" value="MCW3807199.1"/>
    <property type="molecule type" value="Genomic_DNA"/>
</dbReference>
<dbReference type="PANTHER" id="PTHR44156">
    <property type="entry name" value="SUPERNUMERARY LIMBS, ISOFORM B-RELATED"/>
    <property type="match status" value="1"/>
</dbReference>
<keyword evidence="6" id="KW-1185">Reference proteome</keyword>
<gene>
    <name evidence="5" type="ORF">OM074_16300</name>
</gene>
<keyword evidence="4" id="KW-0732">Signal</keyword>
<dbReference type="Pfam" id="PF00400">
    <property type="entry name" value="WD40"/>
    <property type="match status" value="4"/>
</dbReference>
<reference evidence="5" key="1">
    <citation type="submission" date="2022-10" db="EMBL/GenBank/DDBJ databases">
        <authorList>
            <person name="Yu W.X."/>
        </authorList>
    </citation>
    <scope>NUCLEOTIDE SEQUENCE</scope>
    <source>
        <strain evidence="5">D04</strain>
    </source>
</reference>
<feature type="repeat" description="WD" evidence="3">
    <location>
        <begin position="237"/>
        <end position="278"/>
    </location>
</feature>